<dbReference type="InterPro" id="IPR019821">
    <property type="entry name" value="Kinesin_motor_CS"/>
</dbReference>
<evidence type="ECO:0000256" key="1">
    <source>
        <dbReference type="ARBA" id="ARBA00004245"/>
    </source>
</evidence>
<reference evidence="11 12" key="1">
    <citation type="submission" date="2013-03" db="EMBL/GenBank/DDBJ databases">
        <authorList>
            <person name="Warren W."/>
            <person name="Wilson R.K."/>
        </authorList>
    </citation>
    <scope>NUCLEOTIDE SEQUENCE</scope>
</reference>
<proteinExistence type="inferred from homology"/>
<dbReference type="GO" id="GO:0003777">
    <property type="term" value="F:microtubule motor activity"/>
    <property type="evidence" value="ECO:0007669"/>
    <property type="project" value="InterPro"/>
</dbReference>
<dbReference type="PANTHER" id="PTHR47969:SF33">
    <property type="entry name" value="KINESIN-LIKE PROTEIN"/>
    <property type="match status" value="1"/>
</dbReference>
<evidence type="ECO:0000256" key="9">
    <source>
        <dbReference type="SAM" id="MobiDB-lite"/>
    </source>
</evidence>
<dbReference type="GO" id="GO:0005524">
    <property type="term" value="F:ATP binding"/>
    <property type="evidence" value="ECO:0007669"/>
    <property type="project" value="UniProtKB-KW"/>
</dbReference>
<protein>
    <recommendedName>
        <fullName evidence="7">Kinesin-like protein</fullName>
    </recommendedName>
</protein>
<keyword evidence="3 7" id="KW-0547">Nucleotide-binding</keyword>
<evidence type="ECO:0000256" key="4">
    <source>
        <dbReference type="ARBA" id="ARBA00022840"/>
    </source>
</evidence>
<reference evidence="11" key="2">
    <citation type="submission" date="2025-08" db="UniProtKB">
        <authorList>
            <consortium name="Ensembl"/>
        </authorList>
    </citation>
    <scope>IDENTIFICATION</scope>
</reference>
<feature type="domain" description="Kinesin motor" evidence="10">
    <location>
        <begin position="1"/>
        <end position="227"/>
    </location>
</feature>
<dbReference type="Proteomes" id="UP000233100">
    <property type="component" value="Chromosome 15"/>
</dbReference>
<dbReference type="AlphaFoldDB" id="A0A7N9D787"/>
<name>A0A7N9D787_MACFA</name>
<dbReference type="CDD" id="cd00106">
    <property type="entry name" value="KISc"/>
    <property type="match status" value="1"/>
</dbReference>
<organism evidence="11 12">
    <name type="scientific">Macaca fascicularis</name>
    <name type="common">Crab-eating macaque</name>
    <name type="synonym">Cynomolgus monkey</name>
    <dbReference type="NCBI Taxonomy" id="9541"/>
    <lineage>
        <taxon>Eukaryota</taxon>
        <taxon>Metazoa</taxon>
        <taxon>Chordata</taxon>
        <taxon>Craniata</taxon>
        <taxon>Vertebrata</taxon>
        <taxon>Euteleostomi</taxon>
        <taxon>Mammalia</taxon>
        <taxon>Eutheria</taxon>
        <taxon>Euarchontoglires</taxon>
        <taxon>Primates</taxon>
        <taxon>Haplorrhini</taxon>
        <taxon>Catarrhini</taxon>
        <taxon>Cercopithecidae</taxon>
        <taxon>Cercopithecinae</taxon>
        <taxon>Macaca</taxon>
    </lineage>
</organism>
<feature type="region of interest" description="Disordered" evidence="9">
    <location>
        <begin position="504"/>
        <end position="550"/>
    </location>
</feature>
<gene>
    <name evidence="11" type="primary">KIF12</name>
</gene>
<dbReference type="SUPFAM" id="SSF52540">
    <property type="entry name" value="P-loop containing nucleoside triphosphate hydrolases"/>
    <property type="match status" value="1"/>
</dbReference>
<dbReference type="InterPro" id="IPR036961">
    <property type="entry name" value="Kinesin_motor_dom_sf"/>
</dbReference>
<evidence type="ECO:0000256" key="6">
    <source>
        <dbReference type="PROSITE-ProRule" id="PRU00283"/>
    </source>
</evidence>
<dbReference type="GO" id="GO:0051231">
    <property type="term" value="P:spindle elongation"/>
    <property type="evidence" value="ECO:0007669"/>
    <property type="project" value="TreeGrafter"/>
</dbReference>
<dbReference type="GeneTree" id="ENSGT00940000161216"/>
<dbReference type="InterPro" id="IPR027640">
    <property type="entry name" value="Kinesin-like_fam"/>
</dbReference>
<feature type="compositionally biased region" description="Pro residues" evidence="9">
    <location>
        <begin position="507"/>
        <end position="518"/>
    </location>
</feature>
<dbReference type="Gene3D" id="3.40.850.10">
    <property type="entry name" value="Kinesin motor domain"/>
    <property type="match status" value="1"/>
</dbReference>
<dbReference type="InterPro" id="IPR001752">
    <property type="entry name" value="Kinesin_motor_dom"/>
</dbReference>
<dbReference type="Bgee" id="ENSMFAG00000037359">
    <property type="expression patterns" value="Expressed in adult mammalian kidney and 2 other cell types or tissues"/>
</dbReference>
<comment type="caution">
    <text evidence="6">Lacks conserved residue(s) required for the propagation of feature annotation.</text>
</comment>
<evidence type="ECO:0000256" key="5">
    <source>
        <dbReference type="ARBA" id="ARBA00023212"/>
    </source>
</evidence>
<keyword evidence="7" id="KW-0505">Motor protein</keyword>
<evidence type="ECO:0000259" key="10">
    <source>
        <dbReference type="PROSITE" id="PS50067"/>
    </source>
</evidence>
<comment type="similarity">
    <text evidence="6 7">Belongs to the TRAFAC class myosin-kinesin ATPase superfamily. Kinesin family.</text>
</comment>
<dbReference type="PANTHER" id="PTHR47969">
    <property type="entry name" value="CHROMOSOME-ASSOCIATED KINESIN KIF4A-RELATED"/>
    <property type="match status" value="1"/>
</dbReference>
<feature type="region of interest" description="Disordered" evidence="9">
    <location>
        <begin position="451"/>
        <end position="487"/>
    </location>
</feature>
<evidence type="ECO:0000256" key="7">
    <source>
        <dbReference type="RuleBase" id="RU000394"/>
    </source>
</evidence>
<dbReference type="GO" id="GO:0007052">
    <property type="term" value="P:mitotic spindle organization"/>
    <property type="evidence" value="ECO:0007669"/>
    <property type="project" value="TreeGrafter"/>
</dbReference>
<keyword evidence="5" id="KW-0206">Cytoskeleton</keyword>
<dbReference type="GO" id="GO:0008017">
    <property type="term" value="F:microtubule binding"/>
    <property type="evidence" value="ECO:0007669"/>
    <property type="project" value="InterPro"/>
</dbReference>
<evidence type="ECO:0000256" key="2">
    <source>
        <dbReference type="ARBA" id="ARBA00022490"/>
    </source>
</evidence>
<keyword evidence="2" id="KW-0963">Cytoplasm</keyword>
<dbReference type="InterPro" id="IPR027417">
    <property type="entry name" value="P-loop_NTPase"/>
</dbReference>
<keyword evidence="12" id="KW-1185">Reference proteome</keyword>
<dbReference type="GO" id="GO:0007018">
    <property type="term" value="P:microtubule-based movement"/>
    <property type="evidence" value="ECO:0007669"/>
    <property type="project" value="InterPro"/>
</dbReference>
<dbReference type="PROSITE" id="PS50067">
    <property type="entry name" value="KINESIN_MOTOR_2"/>
    <property type="match status" value="1"/>
</dbReference>
<dbReference type="SMART" id="SM00129">
    <property type="entry name" value="KISc"/>
    <property type="match status" value="1"/>
</dbReference>
<dbReference type="FunFam" id="3.40.850.10:FF:000164">
    <property type="entry name" value="Kinesin-like protein"/>
    <property type="match status" value="1"/>
</dbReference>
<dbReference type="Ensembl" id="ENSMFAT00000075832.1">
    <property type="protein sequence ID" value="ENSMFAP00000060318.1"/>
    <property type="gene ID" value="ENSMFAG00000037359.2"/>
</dbReference>
<comment type="subcellular location">
    <subcellularLocation>
        <location evidence="1">Cytoplasm</location>
        <location evidence="1">Cytoskeleton</location>
    </subcellularLocation>
</comment>
<feature type="coiled-coil region" evidence="8">
    <location>
        <begin position="249"/>
        <end position="316"/>
    </location>
</feature>
<dbReference type="Pfam" id="PF00225">
    <property type="entry name" value="Kinesin"/>
    <property type="match status" value="1"/>
</dbReference>
<accession>A0A7N9D787</accession>
<dbReference type="GO" id="GO:0005874">
    <property type="term" value="C:microtubule"/>
    <property type="evidence" value="ECO:0007669"/>
    <property type="project" value="UniProtKB-KW"/>
</dbReference>
<evidence type="ECO:0000313" key="12">
    <source>
        <dbReference type="Proteomes" id="UP000233100"/>
    </source>
</evidence>
<evidence type="ECO:0000313" key="11">
    <source>
        <dbReference type="Ensembl" id="ENSMFAP00000060318.1"/>
    </source>
</evidence>
<dbReference type="PRINTS" id="PR00380">
    <property type="entry name" value="KINESINHEAVY"/>
</dbReference>
<keyword evidence="8" id="KW-0175">Coiled coil</keyword>
<keyword evidence="4 7" id="KW-0067">ATP-binding</keyword>
<sequence length="550" mass="60158">MQRTFAWLLDRVQHLGAPVTLRASYLEIYNEQVRDLLSLGSPRPLPVRWNKTQGFYVEQLRVVEFRSLEALMELLQMGLSRRRSSAHTLNQASSRSHALLTLYISHQTAQQMPPVDPGAPCVGGKLCFVDLAGSEKVAATGSRGELMLEANSINRSLLALGHCISLLLDPQRKQSHIPFRDSKLTKLLADSLGGRGVTLMVACVSPSAQCLPETLSTLRYASRAQRVTTRPQAPKSPVAKQPQRLETEMLQLQEENRRLQFQLDQMDCKTSGLSGARVAWAQRNLYGMLQEFMLENERLRKEKSQLQNSQDLARNEQRILAQQVHALERRLLSASYRHQQGPGLTPPCPCLMAPAPPYHVSLTAQPGGVTSRDIMEGASDAAFCRHCHPSTPAPAATSAHCVECPLPTGPACQGSTTCPRCWTLRPQVAGPHLPDPHPGHPHAALALPSAQERGGSLPGTLRSEGVGLGSSKAHLPSPNSPWPRSHSDWTQTRVLAEMLMEEEVVPSAPPMPVRPPKTSPGLRGEEGREGGAPNVLCDLGVEPTLSRPHL</sequence>
<evidence type="ECO:0000256" key="3">
    <source>
        <dbReference type="ARBA" id="ARBA00022741"/>
    </source>
</evidence>
<keyword evidence="7" id="KW-0493">Microtubule</keyword>
<dbReference type="PROSITE" id="PS00411">
    <property type="entry name" value="KINESIN_MOTOR_1"/>
    <property type="match status" value="1"/>
</dbReference>
<dbReference type="GO" id="GO:0005875">
    <property type="term" value="C:microtubule associated complex"/>
    <property type="evidence" value="ECO:0007669"/>
    <property type="project" value="TreeGrafter"/>
</dbReference>
<evidence type="ECO:0000256" key="8">
    <source>
        <dbReference type="SAM" id="Coils"/>
    </source>
</evidence>
<reference evidence="11" key="3">
    <citation type="submission" date="2025-09" db="UniProtKB">
        <authorList>
            <consortium name="Ensembl"/>
        </authorList>
    </citation>
    <scope>IDENTIFICATION</scope>
</reference>